<dbReference type="InterPro" id="IPR001841">
    <property type="entry name" value="Znf_RING"/>
</dbReference>
<dbReference type="STRING" id="56484.A0A1Y2FDU8"/>
<dbReference type="AlphaFoldDB" id="A0A1Y2FDU8"/>
<dbReference type="GO" id="GO:0008270">
    <property type="term" value="F:zinc ion binding"/>
    <property type="evidence" value="ECO:0007669"/>
    <property type="project" value="UniProtKB-KW"/>
</dbReference>
<dbReference type="CDD" id="cd16573">
    <property type="entry name" value="RING-HC_TFB3-like"/>
    <property type="match status" value="1"/>
</dbReference>
<dbReference type="GO" id="GO:0061575">
    <property type="term" value="F:cyclin-dependent protein serine/threonine kinase activator activity"/>
    <property type="evidence" value="ECO:0007669"/>
    <property type="project" value="InterPro"/>
</dbReference>
<reference evidence="11 12" key="1">
    <citation type="submission" date="2016-07" db="EMBL/GenBank/DDBJ databases">
        <title>Pervasive Adenine N6-methylation of Active Genes in Fungi.</title>
        <authorList>
            <consortium name="DOE Joint Genome Institute"/>
            <person name="Mondo S.J."/>
            <person name="Dannebaum R.O."/>
            <person name="Kuo R.C."/>
            <person name="Labutti K."/>
            <person name="Haridas S."/>
            <person name="Kuo A."/>
            <person name="Salamov A."/>
            <person name="Ahrendt S.R."/>
            <person name="Lipzen A."/>
            <person name="Sullivan W."/>
            <person name="Andreopoulos W.B."/>
            <person name="Clum A."/>
            <person name="Lindquist E."/>
            <person name="Daum C."/>
            <person name="Ramamoorthy G.K."/>
            <person name="Gryganskyi A."/>
            <person name="Culley D."/>
            <person name="Magnuson J.K."/>
            <person name="James T.Y."/>
            <person name="O'Malley M.A."/>
            <person name="Stajich J.E."/>
            <person name="Spatafora J.W."/>
            <person name="Visel A."/>
            <person name="Grigoriev I.V."/>
        </authorList>
    </citation>
    <scope>NUCLEOTIDE SEQUENCE [LARGE SCALE GENOMIC DNA]</scope>
    <source>
        <strain evidence="11 12">12-1054</strain>
    </source>
</reference>
<evidence type="ECO:0000256" key="6">
    <source>
        <dbReference type="ARBA" id="ARBA00023242"/>
    </source>
</evidence>
<dbReference type="PROSITE" id="PS00518">
    <property type="entry name" value="ZF_RING_1"/>
    <property type="match status" value="1"/>
</dbReference>
<dbReference type="GO" id="GO:0016301">
    <property type="term" value="F:kinase activity"/>
    <property type="evidence" value="ECO:0007669"/>
    <property type="project" value="UniProtKB-KW"/>
</dbReference>
<dbReference type="Pfam" id="PF06391">
    <property type="entry name" value="MAT1"/>
    <property type="match status" value="1"/>
</dbReference>
<evidence type="ECO:0000256" key="4">
    <source>
        <dbReference type="ARBA" id="ARBA00022771"/>
    </source>
</evidence>
<dbReference type="PROSITE" id="PS50089">
    <property type="entry name" value="ZF_RING_2"/>
    <property type="match status" value="1"/>
</dbReference>
<dbReference type="InterPro" id="IPR015877">
    <property type="entry name" value="MAT1_centre"/>
</dbReference>
<dbReference type="NCBIfam" id="TIGR00570">
    <property type="entry name" value="cdk7"/>
    <property type="match status" value="1"/>
</dbReference>
<dbReference type="InterPro" id="IPR004575">
    <property type="entry name" value="MAT1/Tfb3"/>
</dbReference>
<dbReference type="SMART" id="SM00184">
    <property type="entry name" value="RING"/>
    <property type="match status" value="1"/>
</dbReference>
<evidence type="ECO:0000259" key="10">
    <source>
        <dbReference type="PROSITE" id="PS50089"/>
    </source>
</evidence>
<gene>
    <name evidence="11" type="ORF">BCR37DRAFT_347766</name>
</gene>
<dbReference type="GO" id="GO:0070985">
    <property type="term" value="C:transcription factor TFIIK complex"/>
    <property type="evidence" value="ECO:0007669"/>
    <property type="project" value="UniProtKB-ARBA"/>
</dbReference>
<dbReference type="PANTHER" id="PTHR12683:SF13">
    <property type="entry name" value="CDK-ACTIVATING KINASE ASSEMBLY FACTOR MAT1"/>
    <property type="match status" value="1"/>
</dbReference>
<evidence type="ECO:0000256" key="8">
    <source>
        <dbReference type="ARBA" id="ARBA00033277"/>
    </source>
</evidence>
<keyword evidence="12" id="KW-1185">Reference proteome</keyword>
<evidence type="ECO:0000313" key="11">
    <source>
        <dbReference type="EMBL" id="ORY82100.1"/>
    </source>
</evidence>
<dbReference type="Proteomes" id="UP000193685">
    <property type="component" value="Unassembled WGS sequence"/>
</dbReference>
<accession>A0A1Y2FDU8</accession>
<keyword evidence="4 9" id="KW-0863">Zinc-finger</keyword>
<evidence type="ECO:0000256" key="5">
    <source>
        <dbReference type="ARBA" id="ARBA00022833"/>
    </source>
</evidence>
<proteinExistence type="predicted"/>
<dbReference type="EMBL" id="MCFI01000010">
    <property type="protein sequence ID" value="ORY82100.1"/>
    <property type="molecule type" value="Genomic_DNA"/>
</dbReference>
<dbReference type="OrthoDB" id="5963at2759"/>
<dbReference type="Pfam" id="PF17121">
    <property type="entry name" value="zf-C3HC4_5"/>
    <property type="match status" value="1"/>
</dbReference>
<dbReference type="InterPro" id="IPR013083">
    <property type="entry name" value="Znf_RING/FYVE/PHD"/>
</dbReference>
<dbReference type="RefSeq" id="XP_040725234.1">
    <property type="nucleotide sequence ID" value="XM_040867791.1"/>
</dbReference>
<dbReference type="FunFam" id="3.30.40.10:FF:000037">
    <property type="entry name" value="Cdk-activating kinase assembly factor MAT1, centre"/>
    <property type="match status" value="1"/>
</dbReference>
<name>A0A1Y2FDU8_PROLT</name>
<comment type="subcellular location">
    <subcellularLocation>
        <location evidence="1">Nucleus</location>
    </subcellularLocation>
</comment>
<evidence type="ECO:0000313" key="12">
    <source>
        <dbReference type="Proteomes" id="UP000193685"/>
    </source>
</evidence>
<feature type="domain" description="RING-type" evidence="10">
    <location>
        <begin position="9"/>
        <end position="54"/>
    </location>
</feature>
<dbReference type="SUPFAM" id="SSF57850">
    <property type="entry name" value="RING/U-box"/>
    <property type="match status" value="1"/>
</dbReference>
<protein>
    <recommendedName>
        <fullName evidence="2">RNA polymerase II transcription factor B subunit 3</fullName>
    </recommendedName>
    <alternativeName>
        <fullName evidence="8">RNA polymerase II transcription factor B 38 kDa subunit</fullName>
    </alternativeName>
    <alternativeName>
        <fullName evidence="7">RNA polymerase II transcription factor B p38 subunit</fullName>
    </alternativeName>
</protein>
<feature type="non-terminal residue" evidence="11">
    <location>
        <position position="137"/>
    </location>
</feature>
<keyword evidence="3" id="KW-0479">Metal-binding</keyword>
<dbReference type="PANTHER" id="PTHR12683">
    <property type="entry name" value="CDK-ACTIVATING KINASE ASSEMBLY FACTOR MAT1"/>
    <property type="match status" value="1"/>
</dbReference>
<dbReference type="Gene3D" id="3.30.40.10">
    <property type="entry name" value="Zinc/RING finger domain, C3HC4 (zinc finger)"/>
    <property type="match status" value="1"/>
</dbReference>
<evidence type="ECO:0000256" key="3">
    <source>
        <dbReference type="ARBA" id="ARBA00022723"/>
    </source>
</evidence>
<evidence type="ECO:0000256" key="9">
    <source>
        <dbReference type="PROSITE-ProRule" id="PRU00175"/>
    </source>
</evidence>
<dbReference type="GO" id="GO:0006289">
    <property type="term" value="P:nucleotide-excision repair"/>
    <property type="evidence" value="ECO:0007669"/>
    <property type="project" value="InterPro"/>
</dbReference>
<evidence type="ECO:0000256" key="1">
    <source>
        <dbReference type="ARBA" id="ARBA00004123"/>
    </source>
</evidence>
<comment type="caution">
    <text evidence="11">The sequence shown here is derived from an EMBL/GenBank/DDBJ whole genome shotgun (WGS) entry which is preliminary data.</text>
</comment>
<keyword evidence="6" id="KW-0539">Nucleus</keyword>
<evidence type="ECO:0000256" key="2">
    <source>
        <dbReference type="ARBA" id="ARBA00022257"/>
    </source>
</evidence>
<dbReference type="OMA" id="CEYNDYL"/>
<dbReference type="GO" id="GO:0006357">
    <property type="term" value="P:regulation of transcription by RNA polymerase II"/>
    <property type="evidence" value="ECO:0007669"/>
    <property type="project" value="TreeGrafter"/>
</dbReference>
<keyword evidence="11" id="KW-0808">Transferase</keyword>
<dbReference type="GeneID" id="63784390"/>
<dbReference type="InterPro" id="IPR017907">
    <property type="entry name" value="Znf_RING_CS"/>
</dbReference>
<keyword evidence="11" id="KW-0418">Kinase</keyword>
<evidence type="ECO:0000256" key="7">
    <source>
        <dbReference type="ARBA" id="ARBA00029873"/>
    </source>
</evidence>
<organism evidence="11 12">
    <name type="scientific">Protomyces lactucae-debilis</name>
    <dbReference type="NCBI Taxonomy" id="2754530"/>
    <lineage>
        <taxon>Eukaryota</taxon>
        <taxon>Fungi</taxon>
        <taxon>Dikarya</taxon>
        <taxon>Ascomycota</taxon>
        <taxon>Taphrinomycotina</taxon>
        <taxon>Taphrinomycetes</taxon>
        <taxon>Taphrinales</taxon>
        <taxon>Protomycetaceae</taxon>
        <taxon>Protomyces</taxon>
    </lineage>
</organism>
<sequence length="137" mass="16079">MVEAELEKCPVCASDRYLNPNMKFLVNPECYHKMCESCVSRIFTLGPAPCPICSKTLRRNKFRQQTFSDAVIEREVDTRRRLNRIYNKTEEDFDSLRAYNDYLEQVEMITFNLTQGVDVAETEKQVKAYQYANKQSI</sequence>
<keyword evidence="5" id="KW-0862">Zinc</keyword>